<comment type="caution">
    <text evidence="1">The sequence shown here is derived from an EMBL/GenBank/DDBJ whole genome shotgun (WGS) entry which is preliminary data.</text>
</comment>
<dbReference type="RefSeq" id="WP_099641367.1">
    <property type="nucleotide sequence ID" value="NZ_NKHF01000029.1"/>
</dbReference>
<evidence type="ECO:0000313" key="2">
    <source>
        <dbReference type="Proteomes" id="UP000228621"/>
    </source>
</evidence>
<dbReference type="EMBL" id="NKHF01000029">
    <property type="protein sequence ID" value="PCK32444.1"/>
    <property type="molecule type" value="Genomic_DNA"/>
</dbReference>
<sequence>MALYVKDSAVACPATKVLQATDFYKPFPSPQDVPFNDTQLLPIGLLAYSKLDANNDDKVLIALPISMEIFDGDLPYISYSLTDKGWQVDAHNVDSLSEEMEDFGDYSEYYQHAASFYAKHQRLNYALDENDESDPLFEFGGQPILGCNWDAYLWDEEGDDETRYFDAMDEQSGENYSHYSTREIGFFDEEHDVDFTYLGTFCFSTYFEGGGEGIVFYSAKHKRVLVIAEFS</sequence>
<evidence type="ECO:0000313" key="1">
    <source>
        <dbReference type="EMBL" id="PCK32444.1"/>
    </source>
</evidence>
<gene>
    <name evidence="1" type="ORF">CEX98_06870</name>
</gene>
<proteinExistence type="predicted"/>
<reference evidence="2" key="1">
    <citation type="journal article" date="2019" name="Genome Announc.">
        <title>Draft Genome Sequence of Pseudoalteromonas piscicida Strain 36Y ROTHPW, an Hypersaline Seawater Isolate from the South Coast of Sonora, Mexico.</title>
        <authorList>
            <person name="Sanchez-Diaz R."/>
            <person name="Molina-Garza Z.J."/>
            <person name="Cruz-Suarez L.E."/>
            <person name="Selvin J."/>
            <person name="Kiran G.S."/>
            <person name="Ibarra-Gamez J.C."/>
            <person name="Gomez-Gil B."/>
            <person name="Galaviz-Silva L."/>
        </authorList>
    </citation>
    <scope>NUCLEOTIDE SEQUENCE [LARGE SCALE GENOMIC DNA]</scope>
    <source>
        <strain evidence="2">36Y_RITHPW</strain>
    </source>
</reference>
<dbReference type="Proteomes" id="UP000228621">
    <property type="component" value="Unassembled WGS sequence"/>
</dbReference>
<accession>A0A2A5JSK1</accession>
<protein>
    <submittedName>
        <fullName evidence="1">Uncharacterized protein</fullName>
    </submittedName>
</protein>
<organism evidence="1 2">
    <name type="scientific">Pseudoalteromonas piscicida</name>
    <dbReference type="NCBI Taxonomy" id="43662"/>
    <lineage>
        <taxon>Bacteria</taxon>
        <taxon>Pseudomonadati</taxon>
        <taxon>Pseudomonadota</taxon>
        <taxon>Gammaproteobacteria</taxon>
        <taxon>Alteromonadales</taxon>
        <taxon>Pseudoalteromonadaceae</taxon>
        <taxon>Pseudoalteromonas</taxon>
    </lineage>
</organism>
<name>A0A2A5JSK1_PSEO7</name>
<dbReference type="AlphaFoldDB" id="A0A2A5JSK1"/>
<dbReference type="OrthoDB" id="5872187at2"/>
<keyword evidence="2" id="KW-1185">Reference proteome</keyword>